<dbReference type="Pfam" id="PF12367">
    <property type="entry name" value="PFO_beta_C"/>
    <property type="match status" value="1"/>
</dbReference>
<name>A0A1S7LFS4_MAGMO</name>
<evidence type="ECO:0000256" key="5">
    <source>
        <dbReference type="ARBA" id="ARBA00022842"/>
    </source>
</evidence>
<evidence type="ECO:0000256" key="2">
    <source>
        <dbReference type="ARBA" id="ARBA00001964"/>
    </source>
</evidence>
<dbReference type="NCBIfam" id="TIGR02177">
    <property type="entry name" value="PorB_KorB"/>
    <property type="match status" value="1"/>
</dbReference>
<comment type="cofactor">
    <cofactor evidence="2">
        <name>thiamine diphosphate</name>
        <dbReference type="ChEBI" id="CHEBI:58937"/>
    </cofactor>
</comment>
<proteinExistence type="predicted"/>
<keyword evidence="13" id="KW-0670">Pyruvate</keyword>
<dbReference type="GO" id="GO:0046872">
    <property type="term" value="F:metal ion binding"/>
    <property type="evidence" value="ECO:0007669"/>
    <property type="project" value="UniProtKB-KW"/>
</dbReference>
<dbReference type="Pfam" id="PF02775">
    <property type="entry name" value="TPP_enzyme_C"/>
    <property type="match status" value="1"/>
</dbReference>
<evidence type="ECO:0000256" key="4">
    <source>
        <dbReference type="ARBA" id="ARBA00022723"/>
    </source>
</evidence>
<evidence type="ECO:0000313" key="12">
    <source>
        <dbReference type="EMBL" id="CRH05822.1"/>
    </source>
</evidence>
<keyword evidence="5" id="KW-0460">Magnesium</keyword>
<dbReference type="InterPro" id="IPR011766">
    <property type="entry name" value="TPP_enzyme_TPP-bd"/>
</dbReference>
<evidence type="ECO:0000256" key="8">
    <source>
        <dbReference type="ARBA" id="ARBA00023014"/>
    </source>
</evidence>
<dbReference type="EC" id="1.2.7.3" evidence="12"/>
<accession>A0A1S7LFS4</accession>
<keyword evidence="7" id="KW-0408">Iron</keyword>
<comment type="cofactor">
    <cofactor evidence="1">
        <name>Mg(2+)</name>
        <dbReference type="ChEBI" id="CHEBI:18420"/>
    </cofactor>
</comment>
<dbReference type="GO" id="GO:0044281">
    <property type="term" value="P:small molecule metabolic process"/>
    <property type="evidence" value="ECO:0007669"/>
    <property type="project" value="UniProtKB-ARBA"/>
</dbReference>
<feature type="domain" description="Thiamine pyrophosphate enzyme TPP-binding" evidence="10">
    <location>
        <begin position="58"/>
        <end position="205"/>
    </location>
</feature>
<evidence type="ECO:0000256" key="1">
    <source>
        <dbReference type="ARBA" id="ARBA00001946"/>
    </source>
</evidence>
<evidence type="ECO:0000256" key="9">
    <source>
        <dbReference type="ARBA" id="ARBA00023052"/>
    </source>
</evidence>
<comment type="cofactor">
    <cofactor evidence="3">
        <name>[4Fe-4S] cluster</name>
        <dbReference type="ChEBI" id="CHEBI:49883"/>
    </cofactor>
</comment>
<dbReference type="SUPFAM" id="SSF52518">
    <property type="entry name" value="Thiamin diphosphate-binding fold (THDP-binding)"/>
    <property type="match status" value="1"/>
</dbReference>
<dbReference type="InterPro" id="IPR029061">
    <property type="entry name" value="THDP-binding"/>
</dbReference>
<keyword evidence="6 12" id="KW-0560">Oxidoreductase</keyword>
<keyword evidence="9" id="KW-0786">Thiamine pyrophosphate</keyword>
<dbReference type="InterPro" id="IPR032686">
    <property type="entry name" value="PFO_beta_C"/>
</dbReference>
<dbReference type="GO" id="GO:0051536">
    <property type="term" value="F:iron-sulfur cluster binding"/>
    <property type="evidence" value="ECO:0007669"/>
    <property type="project" value="UniProtKB-KW"/>
</dbReference>
<reference evidence="12" key="1">
    <citation type="submission" date="2015-04" db="EMBL/GenBank/DDBJ databases">
        <authorList>
            <person name="Syromyatnikov M.Y."/>
            <person name="Popov V.N."/>
        </authorList>
    </citation>
    <scope>NUCLEOTIDE SEQUENCE</scope>
    <source>
        <strain evidence="12">MO-1</strain>
    </source>
</reference>
<dbReference type="GO" id="GO:0047553">
    <property type="term" value="F:2-oxoglutarate synthase activity"/>
    <property type="evidence" value="ECO:0007669"/>
    <property type="project" value="UniProtKB-EC"/>
</dbReference>
<sequence length="292" mass="32095">MTVDAFFKLEDMKPKDYKSDVPTTWCPGCGHFGILNGTYRAMAELGIDPAKFVAVSGIGCSSRMPYFVDSYKMHTLHGRAGAVATGTQVARPDLCVVVAGGDGDGFSIGGGHMPHMARKNVNMTYILMDNGIYGLTKGQYSPTSRPEMTAYTTPYGGPEQPMDPITYMLAYGATYVAQAFAGKPKDCAALIKGAMEHEGFAYVNIFSQCPTFNKIDTIEYYRDLVEPLPEDHDVTDMDEAMRLARRPDGKARTGLFYQVRENTLDENLKAIRDRVGGSPDYDMNKILDLAKP</sequence>
<feature type="domain" description="Pyruvate ferredoxin oxidoreductase beta subunit C-terminal" evidence="11">
    <location>
        <begin position="209"/>
        <end position="272"/>
    </location>
</feature>
<keyword evidence="8" id="KW-0411">Iron-sulfur</keyword>
<keyword evidence="4" id="KW-0479">Metal-binding</keyword>
<dbReference type="AlphaFoldDB" id="A0A1S7LFS4"/>
<dbReference type="GO" id="GO:0045333">
    <property type="term" value="P:cellular respiration"/>
    <property type="evidence" value="ECO:0007669"/>
    <property type="project" value="UniProtKB-ARBA"/>
</dbReference>
<dbReference type="EMBL" id="LO017727">
    <property type="protein sequence ID" value="CRH05822.1"/>
    <property type="molecule type" value="Genomic_DNA"/>
</dbReference>
<evidence type="ECO:0000313" key="13">
    <source>
        <dbReference type="EMBL" id="CRH06384.1"/>
    </source>
</evidence>
<dbReference type="PANTHER" id="PTHR48084:SF4">
    <property type="entry name" value="2-OXOGLUTARATE OXIDOREDUCTASE SUBUNIT KORB"/>
    <property type="match status" value="1"/>
</dbReference>
<gene>
    <name evidence="12" type="primary">korB</name>
    <name evidence="12" type="ORF">MAGMO_1638</name>
    <name evidence="13" type="ORF">MAGMO_2219</name>
</gene>
<evidence type="ECO:0000256" key="6">
    <source>
        <dbReference type="ARBA" id="ARBA00023002"/>
    </source>
</evidence>
<organism evidence="12">
    <name type="scientific">Magnetococcus massalia (strain MO-1)</name>
    <dbReference type="NCBI Taxonomy" id="451514"/>
    <lineage>
        <taxon>Bacteria</taxon>
        <taxon>Pseudomonadati</taxon>
        <taxon>Pseudomonadota</taxon>
        <taxon>Magnetococcia</taxon>
        <taxon>Magnetococcales</taxon>
        <taxon>Magnetococcaceae</taxon>
        <taxon>Magnetococcus</taxon>
    </lineage>
</organism>
<protein>
    <submittedName>
        <fullName evidence="12">2-oxoglutarate synthase, beta subunit KorB</fullName>
        <ecNumber evidence="12">1.2.7.3</ecNumber>
    </submittedName>
    <submittedName>
        <fullName evidence="13">Pyruvate ferredoxin/flavodoxin oxidoreductase, beta subunit</fullName>
    </submittedName>
</protein>
<dbReference type="InterPro" id="IPR051457">
    <property type="entry name" value="2-oxoacid:Fd_oxidoreductase"/>
</dbReference>
<evidence type="ECO:0000256" key="3">
    <source>
        <dbReference type="ARBA" id="ARBA00001966"/>
    </source>
</evidence>
<evidence type="ECO:0000259" key="10">
    <source>
        <dbReference type="Pfam" id="PF02775"/>
    </source>
</evidence>
<dbReference type="Gene3D" id="3.40.50.970">
    <property type="match status" value="1"/>
</dbReference>
<dbReference type="PANTHER" id="PTHR48084">
    <property type="entry name" value="2-OXOGLUTARATE OXIDOREDUCTASE SUBUNIT KORB-RELATED"/>
    <property type="match status" value="1"/>
</dbReference>
<dbReference type="EMBL" id="LO017727">
    <property type="protein sequence ID" value="CRH06384.1"/>
    <property type="molecule type" value="Genomic_DNA"/>
</dbReference>
<evidence type="ECO:0000256" key="7">
    <source>
        <dbReference type="ARBA" id="ARBA00023004"/>
    </source>
</evidence>
<dbReference type="InterPro" id="IPR011896">
    <property type="entry name" value="OFOB"/>
</dbReference>
<dbReference type="GO" id="GO:0030976">
    <property type="term" value="F:thiamine pyrophosphate binding"/>
    <property type="evidence" value="ECO:0007669"/>
    <property type="project" value="InterPro"/>
</dbReference>
<dbReference type="CDD" id="cd03375">
    <property type="entry name" value="TPP_OGFOR"/>
    <property type="match status" value="1"/>
</dbReference>
<evidence type="ECO:0000259" key="11">
    <source>
        <dbReference type="Pfam" id="PF12367"/>
    </source>
</evidence>